<dbReference type="Proteomes" id="UP000029223">
    <property type="component" value="Unassembled WGS sequence"/>
</dbReference>
<name>A0ABQ0JK22_9VIBR</name>
<keyword evidence="2" id="KW-1185">Reference proteome</keyword>
<reference evidence="2" key="1">
    <citation type="submission" date="2014-09" db="EMBL/GenBank/DDBJ databases">
        <title>Vibrio variabilis JCM 19239. (C206) whole genome shotgun sequence.</title>
        <authorList>
            <person name="Sawabe T."/>
            <person name="Meirelles P."/>
            <person name="Nakanishi M."/>
            <person name="Sayaka M."/>
            <person name="Hattori M."/>
            <person name="Ohkuma M."/>
        </authorList>
    </citation>
    <scope>NUCLEOTIDE SEQUENCE [LARGE SCALE GENOMIC DNA]</scope>
    <source>
        <strain evidence="2">JCM 19239</strain>
    </source>
</reference>
<comment type="caution">
    <text evidence="1">The sequence shown here is derived from an EMBL/GenBank/DDBJ whole genome shotgun (WGS) entry which is preliminary data.</text>
</comment>
<gene>
    <name evidence="1" type="ORF">JCM19239_7162</name>
</gene>
<organism evidence="1 2">
    <name type="scientific">Vibrio variabilis</name>
    <dbReference type="NCBI Taxonomy" id="990271"/>
    <lineage>
        <taxon>Bacteria</taxon>
        <taxon>Pseudomonadati</taxon>
        <taxon>Pseudomonadota</taxon>
        <taxon>Gammaproteobacteria</taxon>
        <taxon>Vibrionales</taxon>
        <taxon>Vibrionaceae</taxon>
        <taxon>Vibrio</taxon>
    </lineage>
</organism>
<protein>
    <submittedName>
        <fullName evidence="1">Uncharacterized protein</fullName>
    </submittedName>
</protein>
<accession>A0ABQ0JK22</accession>
<dbReference type="EMBL" id="BBMS01000057">
    <property type="protein sequence ID" value="GAL29114.1"/>
    <property type="molecule type" value="Genomic_DNA"/>
</dbReference>
<evidence type="ECO:0000313" key="2">
    <source>
        <dbReference type="Proteomes" id="UP000029223"/>
    </source>
</evidence>
<sequence length="43" mass="5224">MREMDERKQRFERLISKVMNYSPNKLISLHLSNETLYKPKIVS</sequence>
<proteinExistence type="predicted"/>
<evidence type="ECO:0000313" key="1">
    <source>
        <dbReference type="EMBL" id="GAL29114.1"/>
    </source>
</evidence>